<evidence type="ECO:0000313" key="5">
    <source>
        <dbReference type="Proteomes" id="UP000533017"/>
    </source>
</evidence>
<reference evidence="3 4" key="1">
    <citation type="submission" date="2016-10" db="EMBL/GenBank/DDBJ databases">
        <authorList>
            <person name="de Groot N.N."/>
        </authorList>
    </citation>
    <scope>NUCLEOTIDE SEQUENCE [LARGE SCALE GENOMIC DNA]</scope>
    <source>
        <strain evidence="3 4">CPCC 202808</strain>
    </source>
</reference>
<feature type="compositionally biased region" description="Basic residues" evidence="1">
    <location>
        <begin position="59"/>
        <end position="70"/>
    </location>
</feature>
<name>A0A1I2UM65_9ACTN</name>
<evidence type="ECO:0000313" key="2">
    <source>
        <dbReference type="EMBL" id="NYH86653.1"/>
    </source>
</evidence>
<sequence>MSHDARCVDGWLGEDGDGHPIACLVCRPHLRPRSTTPIGPQVLTGFPEPREPVDDRAERKRRRTYGLRQRHARRLRMIQQRKATEE</sequence>
<feature type="compositionally biased region" description="Basic and acidic residues" evidence="1">
    <location>
        <begin position="48"/>
        <end position="58"/>
    </location>
</feature>
<dbReference type="STRING" id="504797.SAMN05421678_108239"/>
<dbReference type="EMBL" id="FOOI01000008">
    <property type="protein sequence ID" value="SFG78225.1"/>
    <property type="molecule type" value="Genomic_DNA"/>
</dbReference>
<feature type="region of interest" description="Disordered" evidence="1">
    <location>
        <begin position="33"/>
        <end position="70"/>
    </location>
</feature>
<dbReference type="Proteomes" id="UP000199052">
    <property type="component" value="Unassembled WGS sequence"/>
</dbReference>
<reference evidence="2 5" key="2">
    <citation type="submission" date="2020-07" db="EMBL/GenBank/DDBJ databases">
        <title>Sequencing the genomes of 1000 actinobacteria strains.</title>
        <authorList>
            <person name="Klenk H.-P."/>
        </authorList>
    </citation>
    <scope>NUCLEOTIDE SEQUENCE [LARGE SCALE GENOMIC DNA]</scope>
    <source>
        <strain evidence="2 5">DSM 45117</strain>
    </source>
</reference>
<protein>
    <submittedName>
        <fullName evidence="3">Uncharacterized protein</fullName>
    </submittedName>
</protein>
<organism evidence="3 4">
    <name type="scientific">Actinopolymorpha cephalotaxi</name>
    <dbReference type="NCBI Taxonomy" id="504797"/>
    <lineage>
        <taxon>Bacteria</taxon>
        <taxon>Bacillati</taxon>
        <taxon>Actinomycetota</taxon>
        <taxon>Actinomycetes</taxon>
        <taxon>Propionibacteriales</taxon>
        <taxon>Actinopolymorphaceae</taxon>
        <taxon>Actinopolymorpha</taxon>
    </lineage>
</organism>
<evidence type="ECO:0000313" key="3">
    <source>
        <dbReference type="EMBL" id="SFG78225.1"/>
    </source>
</evidence>
<keyword evidence="5" id="KW-1185">Reference proteome</keyword>
<accession>A0A1I2UM65</accession>
<gene>
    <name evidence="2" type="ORF">FHR37_005504</name>
    <name evidence="3" type="ORF">SAMN05421678_108239</name>
</gene>
<dbReference type="AlphaFoldDB" id="A0A1I2UM65"/>
<evidence type="ECO:0000256" key="1">
    <source>
        <dbReference type="SAM" id="MobiDB-lite"/>
    </source>
</evidence>
<evidence type="ECO:0000313" key="4">
    <source>
        <dbReference type="Proteomes" id="UP000199052"/>
    </source>
</evidence>
<dbReference type="Proteomes" id="UP000533017">
    <property type="component" value="Unassembled WGS sequence"/>
</dbReference>
<dbReference type="EMBL" id="JACBZA010000001">
    <property type="protein sequence ID" value="NYH86653.1"/>
    <property type="molecule type" value="Genomic_DNA"/>
</dbReference>
<proteinExistence type="predicted"/>